<dbReference type="PROSITE" id="PS00135">
    <property type="entry name" value="TRYPSIN_SER"/>
    <property type="match status" value="1"/>
</dbReference>
<sequence>MMRLREDVTISDYIRPICLPDAPPHLNETFLGIKCVATGWGMRVHGARLEAKLKEVTVPVVNNSHCVKMYGMMHSIPVKQYHLCAGYTQGQGQGTCIGDSGGPLQCNMKDGRWYLAGITSFGSGCAKPGFPDVYTRITYYLPWIKQQMRKHR</sequence>
<comment type="caution">
    <text evidence="4">The sequence shown here is derived from an EMBL/GenBank/DDBJ whole genome shotgun (WGS) entry which is preliminary data.</text>
</comment>
<dbReference type="CDD" id="cd00190">
    <property type="entry name" value="Tryp_SPc"/>
    <property type="match status" value="1"/>
</dbReference>
<dbReference type="SMART" id="SM00020">
    <property type="entry name" value="Tryp_SPc"/>
    <property type="match status" value="1"/>
</dbReference>
<evidence type="ECO:0000313" key="4">
    <source>
        <dbReference type="EMBL" id="KAK4319537.1"/>
    </source>
</evidence>
<dbReference type="AlphaFoldDB" id="A0AAE1Q687"/>
<dbReference type="SUPFAM" id="SSF50494">
    <property type="entry name" value="Trypsin-like serine proteases"/>
    <property type="match status" value="1"/>
</dbReference>
<organism evidence="4 5">
    <name type="scientific">Petrolisthes manimaculis</name>
    <dbReference type="NCBI Taxonomy" id="1843537"/>
    <lineage>
        <taxon>Eukaryota</taxon>
        <taxon>Metazoa</taxon>
        <taxon>Ecdysozoa</taxon>
        <taxon>Arthropoda</taxon>
        <taxon>Crustacea</taxon>
        <taxon>Multicrustacea</taxon>
        <taxon>Malacostraca</taxon>
        <taxon>Eumalacostraca</taxon>
        <taxon>Eucarida</taxon>
        <taxon>Decapoda</taxon>
        <taxon>Pleocyemata</taxon>
        <taxon>Anomura</taxon>
        <taxon>Galatheoidea</taxon>
        <taxon>Porcellanidae</taxon>
        <taxon>Petrolisthes</taxon>
    </lineage>
</organism>
<dbReference type="PANTHER" id="PTHR24252">
    <property type="entry name" value="ACROSIN-RELATED"/>
    <property type="match status" value="1"/>
</dbReference>
<protein>
    <recommendedName>
        <fullName evidence="3">Peptidase S1 domain-containing protein</fullName>
    </recommendedName>
</protein>
<keyword evidence="1" id="KW-1015">Disulfide bond</keyword>
<dbReference type="PROSITE" id="PS50240">
    <property type="entry name" value="TRYPSIN_DOM"/>
    <property type="match status" value="1"/>
</dbReference>
<feature type="domain" description="Peptidase S1" evidence="3">
    <location>
        <begin position="1"/>
        <end position="149"/>
    </location>
</feature>
<evidence type="ECO:0000259" key="3">
    <source>
        <dbReference type="PROSITE" id="PS50240"/>
    </source>
</evidence>
<dbReference type="Pfam" id="PF00089">
    <property type="entry name" value="Trypsin"/>
    <property type="match status" value="1"/>
</dbReference>
<dbReference type="PANTHER" id="PTHR24252:SF7">
    <property type="entry name" value="HYALIN"/>
    <property type="match status" value="1"/>
</dbReference>
<reference evidence="4" key="1">
    <citation type="submission" date="2023-11" db="EMBL/GenBank/DDBJ databases">
        <title>Genome assemblies of two species of porcelain crab, Petrolisthes cinctipes and Petrolisthes manimaculis (Anomura: Porcellanidae).</title>
        <authorList>
            <person name="Angst P."/>
        </authorList>
    </citation>
    <scope>NUCLEOTIDE SEQUENCE</scope>
    <source>
        <strain evidence="4">PB745_02</strain>
        <tissue evidence="4">Gill</tissue>
    </source>
</reference>
<proteinExistence type="inferred from homology"/>
<gene>
    <name evidence="4" type="ORF">Pmani_009525</name>
</gene>
<dbReference type="InterPro" id="IPR009003">
    <property type="entry name" value="Peptidase_S1_PA"/>
</dbReference>
<name>A0AAE1Q687_9EUCA</name>
<dbReference type="EMBL" id="JAWZYT010000743">
    <property type="protein sequence ID" value="KAK4319537.1"/>
    <property type="molecule type" value="Genomic_DNA"/>
</dbReference>
<dbReference type="FunFam" id="2.40.10.10:FF:000002">
    <property type="entry name" value="Transmembrane protease serine"/>
    <property type="match status" value="1"/>
</dbReference>
<dbReference type="Gene3D" id="2.40.10.10">
    <property type="entry name" value="Trypsin-like serine proteases"/>
    <property type="match status" value="1"/>
</dbReference>
<keyword evidence="5" id="KW-1185">Reference proteome</keyword>
<evidence type="ECO:0000313" key="5">
    <source>
        <dbReference type="Proteomes" id="UP001292094"/>
    </source>
</evidence>
<evidence type="ECO:0000256" key="2">
    <source>
        <dbReference type="ARBA" id="ARBA00024195"/>
    </source>
</evidence>
<evidence type="ECO:0000256" key="1">
    <source>
        <dbReference type="ARBA" id="ARBA00023157"/>
    </source>
</evidence>
<comment type="similarity">
    <text evidence="2">Belongs to the peptidase S1 family. CLIP subfamily.</text>
</comment>
<dbReference type="GO" id="GO:0006508">
    <property type="term" value="P:proteolysis"/>
    <property type="evidence" value="ECO:0007669"/>
    <property type="project" value="InterPro"/>
</dbReference>
<dbReference type="Proteomes" id="UP001292094">
    <property type="component" value="Unassembled WGS sequence"/>
</dbReference>
<dbReference type="GO" id="GO:0004252">
    <property type="term" value="F:serine-type endopeptidase activity"/>
    <property type="evidence" value="ECO:0007669"/>
    <property type="project" value="InterPro"/>
</dbReference>
<dbReference type="InterPro" id="IPR033116">
    <property type="entry name" value="TRYPSIN_SER"/>
</dbReference>
<accession>A0AAE1Q687</accession>
<dbReference type="InterPro" id="IPR043504">
    <property type="entry name" value="Peptidase_S1_PA_chymotrypsin"/>
</dbReference>
<dbReference type="InterPro" id="IPR001254">
    <property type="entry name" value="Trypsin_dom"/>
</dbReference>